<feature type="domain" description="Guanylate cyclase" evidence="12">
    <location>
        <begin position="1"/>
        <end position="90"/>
    </location>
</feature>
<reference evidence="14" key="1">
    <citation type="submission" date="2022-11" db="UniProtKB">
        <authorList>
            <consortium name="WormBaseParasite"/>
        </authorList>
    </citation>
    <scope>IDENTIFICATION</scope>
</reference>
<dbReference type="PROSITE" id="PS50125">
    <property type="entry name" value="GUANYLATE_CYCLASE_2"/>
    <property type="match status" value="1"/>
</dbReference>
<evidence type="ECO:0000256" key="11">
    <source>
        <dbReference type="SAM" id="MobiDB-lite"/>
    </source>
</evidence>
<evidence type="ECO:0000256" key="9">
    <source>
        <dbReference type="ARBA" id="ARBA00023239"/>
    </source>
</evidence>
<organism evidence="13 14">
    <name type="scientific">Acrobeloides nanus</name>
    <dbReference type="NCBI Taxonomy" id="290746"/>
    <lineage>
        <taxon>Eukaryota</taxon>
        <taxon>Metazoa</taxon>
        <taxon>Ecdysozoa</taxon>
        <taxon>Nematoda</taxon>
        <taxon>Chromadorea</taxon>
        <taxon>Rhabditida</taxon>
        <taxon>Tylenchina</taxon>
        <taxon>Cephalobomorpha</taxon>
        <taxon>Cephaloboidea</taxon>
        <taxon>Cephalobidae</taxon>
        <taxon>Acrobeloides</taxon>
    </lineage>
</organism>
<keyword evidence="7" id="KW-0675">Receptor</keyword>
<dbReference type="AlphaFoldDB" id="A0A914CTQ0"/>
<dbReference type="GO" id="GO:0000166">
    <property type="term" value="F:nucleotide binding"/>
    <property type="evidence" value="ECO:0007669"/>
    <property type="project" value="UniProtKB-KW"/>
</dbReference>
<evidence type="ECO:0000256" key="10">
    <source>
        <dbReference type="RuleBase" id="RU000405"/>
    </source>
</evidence>
<dbReference type="SMART" id="SM00044">
    <property type="entry name" value="CYCc"/>
    <property type="match status" value="1"/>
</dbReference>
<keyword evidence="8" id="KW-0325">Glycoprotein</keyword>
<dbReference type="GO" id="GO:0001653">
    <property type="term" value="F:peptide receptor activity"/>
    <property type="evidence" value="ECO:0007669"/>
    <property type="project" value="TreeGrafter"/>
</dbReference>
<evidence type="ECO:0000256" key="1">
    <source>
        <dbReference type="ARBA" id="ARBA00001436"/>
    </source>
</evidence>
<dbReference type="GO" id="GO:0004016">
    <property type="term" value="F:adenylate cyclase activity"/>
    <property type="evidence" value="ECO:0007669"/>
    <property type="project" value="TreeGrafter"/>
</dbReference>
<dbReference type="Proteomes" id="UP000887540">
    <property type="component" value="Unplaced"/>
</dbReference>
<dbReference type="GO" id="GO:0004383">
    <property type="term" value="F:guanylate cyclase activity"/>
    <property type="evidence" value="ECO:0007669"/>
    <property type="project" value="UniProtKB-EC"/>
</dbReference>
<evidence type="ECO:0000256" key="5">
    <source>
        <dbReference type="ARBA" id="ARBA00022989"/>
    </source>
</evidence>
<feature type="region of interest" description="Disordered" evidence="11">
    <location>
        <begin position="182"/>
        <end position="211"/>
    </location>
</feature>
<proteinExistence type="inferred from homology"/>
<keyword evidence="9 10" id="KW-0456">Lyase</keyword>
<protein>
    <submittedName>
        <fullName evidence="14">Guanylate cyclase domain-containing protein</fullName>
    </submittedName>
</protein>
<dbReference type="Pfam" id="PF00211">
    <property type="entry name" value="Guanylate_cyc"/>
    <property type="match status" value="1"/>
</dbReference>
<evidence type="ECO:0000259" key="12">
    <source>
        <dbReference type="PROSITE" id="PS50125"/>
    </source>
</evidence>
<dbReference type="GO" id="GO:0035556">
    <property type="term" value="P:intracellular signal transduction"/>
    <property type="evidence" value="ECO:0007669"/>
    <property type="project" value="InterPro"/>
</dbReference>
<evidence type="ECO:0000313" key="13">
    <source>
        <dbReference type="Proteomes" id="UP000887540"/>
    </source>
</evidence>
<sequence>HNIYKVETIGDAYMIVGGVPKECANHAERVLNASIAMLMESKFVLSPITKQPIRIRIGVHAGPVVAGVVGIKMPRYCLFGDTVNVSNRMESNGIPCRVHVSEPAKNLGLKTNPSFVFTPRGNVEIKGKGIMFTYFLEKNDRKSVWELCGRKREGDQSIDGYTELHLDVGMNEPTQLIEKVETKKKPKSPPMENGGSKVVNGSIGENSVHENGGISAKSPVCTIL</sequence>
<dbReference type="WBParaSite" id="ACRNAN_scaffold1452.g29923.t1">
    <property type="protein sequence ID" value="ACRNAN_scaffold1452.g29923.t1"/>
    <property type="gene ID" value="ACRNAN_scaffold1452.g29923"/>
</dbReference>
<keyword evidence="4" id="KW-0547">Nucleotide-binding</keyword>
<evidence type="ECO:0000256" key="6">
    <source>
        <dbReference type="ARBA" id="ARBA00023136"/>
    </source>
</evidence>
<comment type="similarity">
    <text evidence="10">Belongs to the adenylyl cyclase class-4/guanylyl cyclase family.</text>
</comment>
<keyword evidence="5" id="KW-1133">Transmembrane helix</keyword>
<dbReference type="PANTHER" id="PTHR11920:SF335">
    <property type="entry name" value="GUANYLATE CYCLASE"/>
    <property type="match status" value="1"/>
</dbReference>
<dbReference type="SUPFAM" id="SSF55073">
    <property type="entry name" value="Nucleotide cyclase"/>
    <property type="match status" value="1"/>
</dbReference>
<evidence type="ECO:0000313" key="14">
    <source>
        <dbReference type="WBParaSite" id="ACRNAN_scaffold1452.g29923.t1"/>
    </source>
</evidence>
<dbReference type="InterPro" id="IPR050401">
    <property type="entry name" value="Cyclic_nucleotide_synthase"/>
</dbReference>
<dbReference type="PANTHER" id="PTHR11920">
    <property type="entry name" value="GUANYLYL CYCLASE"/>
    <property type="match status" value="1"/>
</dbReference>
<comment type="catalytic activity">
    <reaction evidence="1">
        <text>GTP = 3',5'-cyclic GMP + diphosphate</text>
        <dbReference type="Rhea" id="RHEA:13665"/>
        <dbReference type="ChEBI" id="CHEBI:33019"/>
        <dbReference type="ChEBI" id="CHEBI:37565"/>
        <dbReference type="ChEBI" id="CHEBI:57746"/>
        <dbReference type="EC" id="4.6.1.2"/>
    </reaction>
</comment>
<evidence type="ECO:0000256" key="3">
    <source>
        <dbReference type="ARBA" id="ARBA00022692"/>
    </source>
</evidence>
<evidence type="ECO:0000256" key="2">
    <source>
        <dbReference type="ARBA" id="ARBA00004370"/>
    </source>
</evidence>
<comment type="subcellular location">
    <subcellularLocation>
        <location evidence="2">Membrane</location>
    </subcellularLocation>
</comment>
<dbReference type="CDD" id="cd07302">
    <property type="entry name" value="CHD"/>
    <property type="match status" value="1"/>
</dbReference>
<dbReference type="Gene3D" id="3.30.70.1230">
    <property type="entry name" value="Nucleotide cyclase"/>
    <property type="match status" value="1"/>
</dbReference>
<dbReference type="PROSITE" id="PS00452">
    <property type="entry name" value="GUANYLATE_CYCLASE_1"/>
    <property type="match status" value="1"/>
</dbReference>
<dbReference type="InterPro" id="IPR029787">
    <property type="entry name" value="Nucleotide_cyclase"/>
</dbReference>
<evidence type="ECO:0000256" key="7">
    <source>
        <dbReference type="ARBA" id="ARBA00023170"/>
    </source>
</evidence>
<dbReference type="InterPro" id="IPR001054">
    <property type="entry name" value="A/G_cyclase"/>
</dbReference>
<accession>A0A914CTQ0</accession>
<dbReference type="GO" id="GO:0007168">
    <property type="term" value="P:receptor guanylyl cyclase signaling pathway"/>
    <property type="evidence" value="ECO:0007669"/>
    <property type="project" value="TreeGrafter"/>
</dbReference>
<dbReference type="InterPro" id="IPR018297">
    <property type="entry name" value="A/G_cyclase_CS"/>
</dbReference>
<keyword evidence="13" id="KW-1185">Reference proteome</keyword>
<evidence type="ECO:0000256" key="4">
    <source>
        <dbReference type="ARBA" id="ARBA00022741"/>
    </source>
</evidence>
<keyword evidence="6" id="KW-0472">Membrane</keyword>
<name>A0A914CTQ0_9BILA</name>
<keyword evidence="3" id="KW-0812">Transmembrane</keyword>
<evidence type="ECO:0000256" key="8">
    <source>
        <dbReference type="ARBA" id="ARBA00023180"/>
    </source>
</evidence>
<dbReference type="GO" id="GO:0005886">
    <property type="term" value="C:plasma membrane"/>
    <property type="evidence" value="ECO:0007669"/>
    <property type="project" value="TreeGrafter"/>
</dbReference>